<evidence type="ECO:0000313" key="2">
    <source>
        <dbReference type="EMBL" id="QYC10514.1"/>
    </source>
</evidence>
<evidence type="ECO:0000313" key="3">
    <source>
        <dbReference type="Proteomes" id="UP000824334"/>
    </source>
</evidence>
<dbReference type="GeneID" id="94373695"/>
<name>A0ABX8TMV0_9CAUL</name>
<reference evidence="2 3" key="1">
    <citation type="submission" date="2021-07" db="EMBL/GenBank/DDBJ databases">
        <title>Isolation and characterization of bacteria from a gold mining with a capacity of golden bioaccumulation.</title>
        <authorList>
            <person name="Yang X.J."/>
        </authorList>
    </citation>
    <scope>NUCLEOTIDE SEQUENCE [LARGE SCALE GENOMIC DNA]</scope>
    <source>
        <strain evidence="2 3">Au29</strain>
    </source>
</reference>
<dbReference type="Proteomes" id="UP000824334">
    <property type="component" value="Chromosome"/>
</dbReference>
<organism evidence="2 3">
    <name type="scientific">Brevundimonas nasdae</name>
    <dbReference type="NCBI Taxonomy" id="172043"/>
    <lineage>
        <taxon>Bacteria</taxon>
        <taxon>Pseudomonadati</taxon>
        <taxon>Pseudomonadota</taxon>
        <taxon>Alphaproteobacteria</taxon>
        <taxon>Caulobacterales</taxon>
        <taxon>Caulobacteraceae</taxon>
        <taxon>Brevundimonas</taxon>
    </lineage>
</organism>
<evidence type="ECO:0000256" key="1">
    <source>
        <dbReference type="SAM" id="SignalP"/>
    </source>
</evidence>
<keyword evidence="3" id="KW-1185">Reference proteome</keyword>
<protein>
    <submittedName>
        <fullName evidence="2">Uncharacterized protein</fullName>
    </submittedName>
</protein>
<accession>A0ABX8TMV0</accession>
<sequence>MSCRILAIRALLAVALTAGGSGATVLAQERTTPSVSVNAQQLQTAWARLQQAFTPEQQANEARGIARLLASSGVRVGSLEMDVKNIATGRIVPRDDPSILQRPQAHEVTIVVDGRFYTFRPLSRASLEAFSGR</sequence>
<dbReference type="RefSeq" id="WP_201096671.1">
    <property type="nucleotide sequence ID" value="NZ_BAAAEE010000003.1"/>
</dbReference>
<dbReference type="EMBL" id="CP080034">
    <property type="protein sequence ID" value="QYC10514.1"/>
    <property type="molecule type" value="Genomic_DNA"/>
</dbReference>
<feature type="signal peptide" evidence="1">
    <location>
        <begin position="1"/>
        <end position="23"/>
    </location>
</feature>
<proteinExistence type="predicted"/>
<gene>
    <name evidence="2" type="ORF">KWG56_00360</name>
</gene>
<feature type="chain" id="PRO_5045856110" evidence="1">
    <location>
        <begin position="24"/>
        <end position="133"/>
    </location>
</feature>
<keyword evidence="1" id="KW-0732">Signal</keyword>